<protein>
    <submittedName>
        <fullName evidence="1">Uncharacterized protein</fullName>
    </submittedName>
</protein>
<gene>
    <name evidence="1" type="ORF">H4S07_001633</name>
</gene>
<evidence type="ECO:0000313" key="1">
    <source>
        <dbReference type="EMBL" id="KAJ2812097.1"/>
    </source>
</evidence>
<sequence length="568" mass="60482">MHVSRNVVRPDTGYYDMDASVAPSLYRLSMGSMATTAVRASFATTSQRGLLEPLDDKPPTQLLSGIKLALAIASLDILVFISALDTTIVATVYVPIGDSFNSMGSAEWIVTSYLITVTAFQPLYGRISDLLGRLEAIVFSILVFLLGSVLCATSTTMNMLIASRAVQGIGGAGMVSLALIVMADIMNERQRSKYIGVFSGTFGLASAIAPVIGGAIVSTSKWQVVFWINVPFCVIALLMITMLLRVPRPRGSVKEKISQIDVIGALLSLAGITLLLLGLSWGGREYQWLSPQVICALAFGGILLVLFVLYEWRIPAAPIVPIRLFRIRNFAVSSAASLLFGFAINGATLFIPQWALVVRNASEITAGAYLLSFCVGMVLSSVICGIVVSKTGRCREAIVVGSALLLLGNCLLLTLDTQGVAKVIGFLFIGGLGVGCCMQPISLIGQASVSGQDMASSTTTFLFFRSLGMVLAVSVLSNVIQNMLHEQATGIAQQFPASASLIASILKNTSLLYASNVPANLQLAIIEAYSKSIHIAFIVLAAFTGVYFILALGFKHVELKTVLKPTIR</sequence>
<reference evidence="1" key="1">
    <citation type="submission" date="2022-07" db="EMBL/GenBank/DDBJ databases">
        <title>Phylogenomic reconstructions and comparative analyses of Kickxellomycotina fungi.</title>
        <authorList>
            <person name="Reynolds N.K."/>
            <person name="Stajich J.E."/>
            <person name="Barry K."/>
            <person name="Grigoriev I.V."/>
            <person name="Crous P."/>
            <person name="Smith M.E."/>
        </authorList>
    </citation>
    <scope>NUCLEOTIDE SEQUENCE</scope>
    <source>
        <strain evidence="1">CBS 102833</strain>
    </source>
</reference>
<name>A0ACC1LN15_9FUNG</name>
<accession>A0ACC1LN15</accession>
<proteinExistence type="predicted"/>
<dbReference type="EMBL" id="JANBUP010000292">
    <property type="protein sequence ID" value="KAJ2812097.1"/>
    <property type="molecule type" value="Genomic_DNA"/>
</dbReference>
<evidence type="ECO:0000313" key="2">
    <source>
        <dbReference type="Proteomes" id="UP001140096"/>
    </source>
</evidence>
<organism evidence="1 2">
    <name type="scientific">Coemansia furcata</name>
    <dbReference type="NCBI Taxonomy" id="417177"/>
    <lineage>
        <taxon>Eukaryota</taxon>
        <taxon>Fungi</taxon>
        <taxon>Fungi incertae sedis</taxon>
        <taxon>Zoopagomycota</taxon>
        <taxon>Kickxellomycotina</taxon>
        <taxon>Kickxellomycetes</taxon>
        <taxon>Kickxellales</taxon>
        <taxon>Kickxellaceae</taxon>
        <taxon>Coemansia</taxon>
    </lineage>
</organism>
<keyword evidence="2" id="KW-1185">Reference proteome</keyword>
<dbReference type="Proteomes" id="UP001140096">
    <property type="component" value="Unassembled WGS sequence"/>
</dbReference>
<comment type="caution">
    <text evidence="1">The sequence shown here is derived from an EMBL/GenBank/DDBJ whole genome shotgun (WGS) entry which is preliminary data.</text>
</comment>